<organism evidence="1 2">
    <name type="scientific">Wickerhamomyces anomalus (strain ATCC 58044 / CBS 1984 / NCYC 433 / NRRL Y-366-8)</name>
    <name type="common">Yeast</name>
    <name type="synonym">Hansenula anomala</name>
    <dbReference type="NCBI Taxonomy" id="683960"/>
    <lineage>
        <taxon>Eukaryota</taxon>
        <taxon>Fungi</taxon>
        <taxon>Dikarya</taxon>
        <taxon>Ascomycota</taxon>
        <taxon>Saccharomycotina</taxon>
        <taxon>Saccharomycetes</taxon>
        <taxon>Phaffomycetales</taxon>
        <taxon>Wickerhamomycetaceae</taxon>
        <taxon>Wickerhamomyces</taxon>
    </lineage>
</organism>
<accession>A0A1E3P851</accession>
<gene>
    <name evidence="1" type="ORF">WICANDRAFT_90345</name>
</gene>
<dbReference type="RefSeq" id="XP_019040329.1">
    <property type="nucleotide sequence ID" value="XM_019186233.1"/>
</dbReference>
<dbReference type="GeneID" id="30203479"/>
<proteinExistence type="predicted"/>
<protein>
    <submittedName>
        <fullName evidence="1">Uncharacterized protein</fullName>
    </submittedName>
</protein>
<evidence type="ECO:0000313" key="2">
    <source>
        <dbReference type="Proteomes" id="UP000094112"/>
    </source>
</evidence>
<reference evidence="1 2" key="1">
    <citation type="journal article" date="2016" name="Proc. Natl. Acad. Sci. U.S.A.">
        <title>Comparative genomics of biotechnologically important yeasts.</title>
        <authorList>
            <person name="Riley R."/>
            <person name="Haridas S."/>
            <person name="Wolfe K.H."/>
            <person name="Lopes M.R."/>
            <person name="Hittinger C.T."/>
            <person name="Goeker M."/>
            <person name="Salamov A.A."/>
            <person name="Wisecaver J.H."/>
            <person name="Long T.M."/>
            <person name="Calvey C.H."/>
            <person name="Aerts A.L."/>
            <person name="Barry K.W."/>
            <person name="Choi C."/>
            <person name="Clum A."/>
            <person name="Coughlan A.Y."/>
            <person name="Deshpande S."/>
            <person name="Douglass A.P."/>
            <person name="Hanson S.J."/>
            <person name="Klenk H.-P."/>
            <person name="LaButti K.M."/>
            <person name="Lapidus A."/>
            <person name="Lindquist E.A."/>
            <person name="Lipzen A.M."/>
            <person name="Meier-Kolthoff J.P."/>
            <person name="Ohm R.A."/>
            <person name="Otillar R.P."/>
            <person name="Pangilinan J.L."/>
            <person name="Peng Y."/>
            <person name="Rokas A."/>
            <person name="Rosa C.A."/>
            <person name="Scheuner C."/>
            <person name="Sibirny A.A."/>
            <person name="Slot J.C."/>
            <person name="Stielow J.B."/>
            <person name="Sun H."/>
            <person name="Kurtzman C.P."/>
            <person name="Blackwell M."/>
            <person name="Grigoriev I.V."/>
            <person name="Jeffries T.W."/>
        </authorList>
    </citation>
    <scope>NUCLEOTIDE SEQUENCE [LARGE SCALE GENOMIC DNA]</scope>
    <source>
        <strain evidence="2">ATCC 58044 / CBS 1984 / NCYC 433 / NRRL Y-366-8</strain>
    </source>
</reference>
<feature type="non-terminal residue" evidence="1">
    <location>
        <position position="1"/>
    </location>
</feature>
<name>A0A1E3P851_WICAA</name>
<dbReference type="Proteomes" id="UP000094112">
    <property type="component" value="Unassembled WGS sequence"/>
</dbReference>
<dbReference type="EMBL" id="KV454209">
    <property type="protein sequence ID" value="ODQ61122.1"/>
    <property type="molecule type" value="Genomic_DNA"/>
</dbReference>
<evidence type="ECO:0000313" key="1">
    <source>
        <dbReference type="EMBL" id="ODQ61122.1"/>
    </source>
</evidence>
<sequence>PLNEIQDFKNIKSLVILGDNDIAFGTNLKVEHLSLVLPKDKLNVQGLKRLDLAIDPRLIDNMNALEFFKYCPIQELNVTIRDLTTILKYKPFLLFILSLKSLNKLSLRCSNQPQPSSLHISTSDLYDTTAQFFQSSFI</sequence>
<dbReference type="AlphaFoldDB" id="A0A1E3P851"/>
<keyword evidence="2" id="KW-1185">Reference proteome</keyword>